<feature type="compositionally biased region" description="Low complexity" evidence="8">
    <location>
        <begin position="281"/>
        <end position="300"/>
    </location>
</feature>
<dbReference type="PANTHER" id="PTHR12537:SF187">
    <property type="entry name" value="OS04G0276200 PROTEIN"/>
    <property type="match status" value="1"/>
</dbReference>
<dbReference type="PANTHER" id="PTHR12537">
    <property type="entry name" value="RNA BINDING PROTEIN PUMILIO-RELATED"/>
    <property type="match status" value="1"/>
</dbReference>
<dbReference type="InterPro" id="IPR012940">
    <property type="entry name" value="NABP"/>
</dbReference>
<feature type="domain" description="PUM-HD" evidence="9">
    <location>
        <begin position="757"/>
        <end position="1097"/>
    </location>
</feature>
<evidence type="ECO:0000256" key="1">
    <source>
        <dbReference type="ARBA" id="ARBA00004496"/>
    </source>
</evidence>
<dbReference type="InterPro" id="IPR001313">
    <property type="entry name" value="Pumilio_RNA-bd_rpt"/>
</dbReference>
<feature type="repeat" description="Pumilio" evidence="7">
    <location>
        <begin position="994"/>
        <end position="1029"/>
    </location>
</feature>
<dbReference type="FunFam" id="1.25.10.10:FF:000004">
    <property type="entry name" value="Pumilio homolog 1 isoform 2"/>
    <property type="match status" value="1"/>
</dbReference>
<dbReference type="InterPro" id="IPR016024">
    <property type="entry name" value="ARM-type_fold"/>
</dbReference>
<comment type="subcellular location">
    <subcellularLocation>
        <location evidence="1">Cytoplasm</location>
    </subcellularLocation>
</comment>
<evidence type="ECO:0000256" key="6">
    <source>
        <dbReference type="ARBA" id="ARBA00055193"/>
    </source>
</evidence>
<accession>A0A8J5I0M2</accession>
<dbReference type="InterPro" id="IPR011989">
    <property type="entry name" value="ARM-like"/>
</dbReference>
<dbReference type="PROSITE" id="PS50302">
    <property type="entry name" value="PUM"/>
    <property type="match status" value="8"/>
</dbReference>
<dbReference type="Proteomes" id="UP000734854">
    <property type="component" value="Unassembled WGS sequence"/>
</dbReference>
<dbReference type="Pfam" id="PF07990">
    <property type="entry name" value="NABP"/>
    <property type="match status" value="1"/>
</dbReference>
<evidence type="ECO:0000256" key="7">
    <source>
        <dbReference type="PROSITE-ProRule" id="PRU00317"/>
    </source>
</evidence>
<feature type="repeat" description="Pumilio" evidence="7">
    <location>
        <begin position="777"/>
        <end position="812"/>
    </location>
</feature>
<dbReference type="GO" id="GO:0003729">
    <property type="term" value="F:mRNA binding"/>
    <property type="evidence" value="ECO:0007669"/>
    <property type="project" value="TreeGrafter"/>
</dbReference>
<feature type="repeat" description="Pumilio" evidence="7">
    <location>
        <begin position="885"/>
        <end position="920"/>
    </location>
</feature>
<dbReference type="Gene3D" id="1.25.10.10">
    <property type="entry name" value="Leucine-rich Repeat Variant"/>
    <property type="match status" value="1"/>
</dbReference>
<dbReference type="InterPro" id="IPR033712">
    <property type="entry name" value="Pumilio_RNA-bd"/>
</dbReference>
<evidence type="ECO:0000256" key="2">
    <source>
        <dbReference type="ARBA" id="ARBA00022490"/>
    </source>
</evidence>
<evidence type="ECO:0000256" key="5">
    <source>
        <dbReference type="ARBA" id="ARBA00022884"/>
    </source>
</evidence>
<comment type="function">
    <text evidence="6">Sequence-specific RNA-binding protein that regulates translation and mRNA stability by binding the 3'-UTR of target mRNAs. Binds the APUM-binding elements (APBEs) in the 3'-UTR mRNA sequence of CLV1, PNH, WUS and FAS2.</text>
</comment>
<feature type="repeat" description="Pumilio" evidence="7">
    <location>
        <begin position="1030"/>
        <end position="1071"/>
    </location>
</feature>
<feature type="region of interest" description="Disordered" evidence="8">
    <location>
        <begin position="277"/>
        <end position="314"/>
    </location>
</feature>
<dbReference type="GO" id="GO:0005737">
    <property type="term" value="C:cytoplasm"/>
    <property type="evidence" value="ECO:0007669"/>
    <property type="project" value="UniProtKB-SubCell"/>
</dbReference>
<evidence type="ECO:0000256" key="4">
    <source>
        <dbReference type="ARBA" id="ARBA00022845"/>
    </source>
</evidence>
<keyword evidence="3" id="KW-0677">Repeat</keyword>
<evidence type="ECO:0000313" key="11">
    <source>
        <dbReference type="Proteomes" id="UP000734854"/>
    </source>
</evidence>
<keyword evidence="4" id="KW-0810">Translation regulation</keyword>
<feature type="repeat" description="Pumilio" evidence="7">
    <location>
        <begin position="813"/>
        <end position="848"/>
    </location>
</feature>
<dbReference type="SMART" id="SM00025">
    <property type="entry name" value="Pumilio"/>
    <property type="match status" value="8"/>
</dbReference>
<sequence>MARPPGDLPPSVGRSDGVDLSSLWFLLRCYWLSIGATVGGSEWCSTKEGAQWQMAEWIGDRRAGIEKQQSMLSNMGVRSLIGSGGDGFGGEDFEELGLLLREQRRQEASDRESELSIFRSGSAPPTVNGSLAAVGGIYGREGAFGVPDISSVKNGDEISSEEELLSNPAYVSYYYSNANMNPRLPPPVLSKEDWRSTQRLQSSSLIGGTADRRKINGGEEGDDISLFSKQPIFTSMEEQQAETIMEPGAGEWVDRGDGLIGLSLGRQKSFADVVQDEVVQSGPSSSHPSRAASRSAFSGSEPLSSPSTQISSHKVSALMDEENIRFLHSDNGHEKTGTSLPHSYAYVVGSSLKRSTTDAQSVARAQSPCIPHLGLRICAPDKKTHDFSSSNGISLDTVESDDLMASLSGINLSSAGENTTKSKIQQGIYDNQNFPFASHLGQNNVDKQLTLKSSDPEYLGMQAIPKSAKPPYPGSIRNSVGSVDLRTSGSGLNGLIESQKSPAKSDKSYLEAPSHYITTNGVSSLYESVNAAFSSSNLNAYLENPALSASLINHVGLGSLSPMLESVASVSPNASPKMEVGALQGGTFSPPNLVGPADIRTLSRNGNSVSTAAALQAPLNDPLYIDYLMAAEYTAQLGANCSNPSLEKGYLSSYADLLGIQETYLESLLQQQKPYGMTHLAKSASLIHNYYGNSGFALATSYPGSPLANSIASPVGPGIPLSLRERNMHYSSNWRNISRGVLGSWHSEANGNIDGQFPSSLLDEFKSNKTRSFELAEIAGHVVEFSADQYGSRFIQQKLETATTEEKNMVFVEIMPHALSLMTDVFGNYVVQKFFEHGSSAQRRELANHLNGHVLALSLQMYGCRVIQKAIEVVDLDQKIKMVQELDGRIIHCVRDQNGNHVIQKCIECVPQDAIQFIISTFYNQVVTLSTHPYGCRVIQRVLEHCDNPNTQQIVMDEILHSVSMLAQDQYGNYVVQHVLEHGKPDERSVIIKQLTGQIVQMSQQKFASNVIEKCLTFGSLEARQLLVSEMLGSTDENEPLQAMMKDQFGNYVVQKVLETCDDQQRELILSRIKVHLNALKKYTYGKHIVARVEKLVAAGGESVSFFSNKSMTHTAHSYLFSLIKLNKFLNFRCREEDRAPGVLSLVRQRHTDEVVQLTEASFSSLFYLEIRSMLLEWNPFCTFCNLKTSDKIGTIQRRKIEFICLSLVYSWNDCRLSSCGIDSSTPGLHRL</sequence>
<keyword evidence="11" id="KW-1185">Reference proteome</keyword>
<evidence type="ECO:0000256" key="3">
    <source>
        <dbReference type="ARBA" id="ARBA00022737"/>
    </source>
</evidence>
<dbReference type="EMBL" id="JACMSC010000004">
    <property type="protein sequence ID" value="KAG6524572.1"/>
    <property type="molecule type" value="Genomic_DNA"/>
</dbReference>
<feature type="repeat" description="Pumilio" evidence="7">
    <location>
        <begin position="958"/>
        <end position="993"/>
    </location>
</feature>
<dbReference type="InterPro" id="IPR033133">
    <property type="entry name" value="PUM-HD"/>
</dbReference>
<organism evidence="10 11">
    <name type="scientific">Zingiber officinale</name>
    <name type="common">Ginger</name>
    <name type="synonym">Amomum zingiber</name>
    <dbReference type="NCBI Taxonomy" id="94328"/>
    <lineage>
        <taxon>Eukaryota</taxon>
        <taxon>Viridiplantae</taxon>
        <taxon>Streptophyta</taxon>
        <taxon>Embryophyta</taxon>
        <taxon>Tracheophyta</taxon>
        <taxon>Spermatophyta</taxon>
        <taxon>Magnoliopsida</taxon>
        <taxon>Liliopsida</taxon>
        <taxon>Zingiberales</taxon>
        <taxon>Zingiberaceae</taxon>
        <taxon>Zingiber</taxon>
    </lineage>
</organism>
<keyword evidence="2" id="KW-0963">Cytoplasm</keyword>
<reference evidence="10 11" key="1">
    <citation type="submission" date="2020-08" db="EMBL/GenBank/DDBJ databases">
        <title>Plant Genome Project.</title>
        <authorList>
            <person name="Zhang R.-G."/>
        </authorList>
    </citation>
    <scope>NUCLEOTIDE SEQUENCE [LARGE SCALE GENOMIC DNA]</scope>
    <source>
        <tissue evidence="10">Rhizome</tissue>
    </source>
</reference>
<evidence type="ECO:0000313" key="10">
    <source>
        <dbReference type="EMBL" id="KAG6524572.1"/>
    </source>
</evidence>
<feature type="repeat" description="Pumilio" evidence="7">
    <location>
        <begin position="921"/>
        <end position="956"/>
    </location>
</feature>
<evidence type="ECO:0000259" key="9">
    <source>
        <dbReference type="PROSITE" id="PS50303"/>
    </source>
</evidence>
<dbReference type="Pfam" id="PF00806">
    <property type="entry name" value="PUF"/>
    <property type="match status" value="8"/>
</dbReference>
<dbReference type="AlphaFoldDB" id="A0A8J5I0M2"/>
<evidence type="ECO:0000256" key="8">
    <source>
        <dbReference type="SAM" id="MobiDB-lite"/>
    </source>
</evidence>
<keyword evidence="5" id="KW-0694">RNA-binding</keyword>
<proteinExistence type="predicted"/>
<dbReference type="CDD" id="cd07920">
    <property type="entry name" value="Pumilio"/>
    <property type="match status" value="1"/>
</dbReference>
<dbReference type="SUPFAM" id="SSF48371">
    <property type="entry name" value="ARM repeat"/>
    <property type="match status" value="1"/>
</dbReference>
<gene>
    <name evidence="10" type="ORF">ZIOFF_014488</name>
</gene>
<dbReference type="PROSITE" id="PS50303">
    <property type="entry name" value="PUM_HD"/>
    <property type="match status" value="1"/>
</dbReference>
<protein>
    <recommendedName>
        <fullName evidence="9">PUM-HD domain-containing protein</fullName>
    </recommendedName>
</protein>
<feature type="repeat" description="Pumilio" evidence="7">
    <location>
        <begin position="849"/>
        <end position="884"/>
    </location>
</feature>
<dbReference type="GO" id="GO:0006417">
    <property type="term" value="P:regulation of translation"/>
    <property type="evidence" value="ECO:0007669"/>
    <property type="project" value="UniProtKB-KW"/>
</dbReference>
<name>A0A8J5I0M2_ZINOF</name>
<comment type="caution">
    <text evidence="10">The sequence shown here is derived from an EMBL/GenBank/DDBJ whole genome shotgun (WGS) entry which is preliminary data.</text>
</comment>
<feature type="compositionally biased region" description="Polar residues" evidence="8">
    <location>
        <begin position="301"/>
        <end position="314"/>
    </location>
</feature>